<gene>
    <name evidence="1" type="ORF">GCM10025874_10770</name>
</gene>
<accession>A0AA37X8S6</accession>
<evidence type="ECO:0000313" key="1">
    <source>
        <dbReference type="EMBL" id="GMA27824.1"/>
    </source>
</evidence>
<evidence type="ECO:0000313" key="2">
    <source>
        <dbReference type="Proteomes" id="UP001157160"/>
    </source>
</evidence>
<dbReference type="EMBL" id="BSUL01000001">
    <property type="protein sequence ID" value="GMA27824.1"/>
    <property type="molecule type" value="Genomic_DNA"/>
</dbReference>
<sequence>MPADQVWVVVDPGRKPEDTARWVGAVAAALPVDALALVGLTGTASPATVNELRIPVGWIETAPATAPTL</sequence>
<organism evidence="1 2">
    <name type="scientific">Arenivirga flava</name>
    <dbReference type="NCBI Taxonomy" id="1930060"/>
    <lineage>
        <taxon>Bacteria</taxon>
        <taxon>Bacillati</taxon>
        <taxon>Actinomycetota</taxon>
        <taxon>Actinomycetes</taxon>
        <taxon>Micrococcales</taxon>
        <taxon>Microbacteriaceae</taxon>
        <taxon>Arenivirga</taxon>
    </lineage>
</organism>
<dbReference type="RefSeq" id="WP_284230742.1">
    <property type="nucleotide sequence ID" value="NZ_BSUL01000001.1"/>
</dbReference>
<comment type="caution">
    <text evidence="1">The sequence shown here is derived from an EMBL/GenBank/DDBJ whole genome shotgun (WGS) entry which is preliminary data.</text>
</comment>
<name>A0AA37X8S6_9MICO</name>
<proteinExistence type="predicted"/>
<reference evidence="1 2" key="1">
    <citation type="journal article" date="2014" name="Int. J. Syst. Evol. Microbiol.">
        <title>Complete genome sequence of Corynebacterium casei LMG S-19264T (=DSM 44701T), isolated from a smear-ripened cheese.</title>
        <authorList>
            <consortium name="US DOE Joint Genome Institute (JGI-PGF)"/>
            <person name="Walter F."/>
            <person name="Albersmeier A."/>
            <person name="Kalinowski J."/>
            <person name="Ruckert C."/>
        </authorList>
    </citation>
    <scope>NUCLEOTIDE SEQUENCE [LARGE SCALE GENOMIC DNA]</scope>
    <source>
        <strain evidence="1 2">NBRC 112289</strain>
    </source>
</reference>
<protein>
    <submittedName>
        <fullName evidence="1">Uncharacterized protein</fullName>
    </submittedName>
</protein>
<dbReference type="Proteomes" id="UP001157160">
    <property type="component" value="Unassembled WGS sequence"/>
</dbReference>
<keyword evidence="2" id="KW-1185">Reference proteome</keyword>
<dbReference type="AlphaFoldDB" id="A0AA37X8S6"/>